<dbReference type="EMBL" id="JABELX010000008">
    <property type="protein sequence ID" value="NNH72643.1"/>
    <property type="molecule type" value="Genomic_DNA"/>
</dbReference>
<protein>
    <recommendedName>
        <fullName evidence="4">Lipocalin-like domain-containing protein</fullName>
    </recommendedName>
</protein>
<evidence type="ECO:0000256" key="1">
    <source>
        <dbReference type="SAM" id="SignalP"/>
    </source>
</evidence>
<dbReference type="Proteomes" id="UP000586827">
    <property type="component" value="Unassembled WGS sequence"/>
</dbReference>
<reference evidence="2 3" key="1">
    <citation type="submission" date="2020-05" db="EMBL/GenBank/DDBJ databases">
        <title>MicrobeNet Type strains.</title>
        <authorList>
            <person name="Nicholson A.C."/>
        </authorList>
    </citation>
    <scope>NUCLEOTIDE SEQUENCE [LARGE SCALE GENOMIC DNA]</scope>
    <source>
        <strain evidence="2 3">JCM 3224</strain>
    </source>
</reference>
<feature type="chain" id="PRO_5038876200" description="Lipocalin-like domain-containing protein" evidence="1">
    <location>
        <begin position="21"/>
        <end position="160"/>
    </location>
</feature>
<gene>
    <name evidence="2" type="ORF">HLB23_22740</name>
</gene>
<keyword evidence="3" id="KW-1185">Reference proteome</keyword>
<organism evidence="2 3">
    <name type="scientific">Nocardia uniformis</name>
    <dbReference type="NCBI Taxonomy" id="53432"/>
    <lineage>
        <taxon>Bacteria</taxon>
        <taxon>Bacillati</taxon>
        <taxon>Actinomycetota</taxon>
        <taxon>Actinomycetes</taxon>
        <taxon>Mycobacteriales</taxon>
        <taxon>Nocardiaceae</taxon>
        <taxon>Nocardia</taxon>
    </lineage>
</organism>
<name>A0A849C1M5_9NOCA</name>
<evidence type="ECO:0000313" key="2">
    <source>
        <dbReference type="EMBL" id="NNH72643.1"/>
    </source>
</evidence>
<dbReference type="RefSeq" id="WP_067524829.1">
    <property type="nucleotide sequence ID" value="NZ_JABELX010000008.1"/>
</dbReference>
<comment type="caution">
    <text evidence="2">The sequence shown here is derived from an EMBL/GenBank/DDBJ whole genome shotgun (WGS) entry which is preliminary data.</text>
</comment>
<dbReference type="PROSITE" id="PS51257">
    <property type="entry name" value="PROKAR_LIPOPROTEIN"/>
    <property type="match status" value="1"/>
</dbReference>
<accession>A0A849C1M5</accession>
<sequence length="160" mass="16821">MRRKLIAVLMMSVLATGCQETITGTALPDSAAIGSSSPTTTAAEGPVPLAKLSGIWTGTYTCAQGETELTLTIDPAVSGAARAVFAFGPTTKNPDVPIGSYEMTAQYVDRILEITQQRWIEQPSGYVMVDLLANAVSANSLSGIVDDSGCTTFKITRDRS</sequence>
<feature type="signal peptide" evidence="1">
    <location>
        <begin position="1"/>
        <end position="20"/>
    </location>
</feature>
<dbReference type="AlphaFoldDB" id="A0A849C1M5"/>
<proteinExistence type="predicted"/>
<keyword evidence="1" id="KW-0732">Signal</keyword>
<evidence type="ECO:0008006" key="4">
    <source>
        <dbReference type="Google" id="ProtNLM"/>
    </source>
</evidence>
<evidence type="ECO:0000313" key="3">
    <source>
        <dbReference type="Proteomes" id="UP000586827"/>
    </source>
</evidence>